<comment type="caution">
    <text evidence="1">The sequence shown here is derived from an EMBL/GenBank/DDBJ whole genome shotgun (WGS) entry which is preliminary data.</text>
</comment>
<dbReference type="Proteomes" id="UP000435112">
    <property type="component" value="Unassembled WGS sequence"/>
</dbReference>
<keyword evidence="3" id="KW-1185">Reference proteome</keyword>
<evidence type="ECO:0000313" key="2">
    <source>
        <dbReference type="EMBL" id="KAE9343024.1"/>
    </source>
</evidence>
<sequence>MVPFTGHVLPEQYKRSSWVLGSGETKISLIPKYQGGTLDGWYDDHMYVVVNTSNKNADGPDIATIVMSLKPKVDLNGLDLMRGVLTPLTLKSDQ</sequence>
<name>A0A6A3J2G2_9STRA</name>
<gene>
    <name evidence="1" type="ORF">PR002_g22601</name>
    <name evidence="2" type="ORF">PR003_g9178</name>
</gene>
<evidence type="ECO:0000313" key="3">
    <source>
        <dbReference type="Proteomes" id="UP000434957"/>
    </source>
</evidence>
<dbReference type="Proteomes" id="UP000434957">
    <property type="component" value="Unassembled WGS sequence"/>
</dbReference>
<reference evidence="1 4" key="1">
    <citation type="submission" date="2018-09" db="EMBL/GenBank/DDBJ databases">
        <title>Genomic investigation of the strawberry pathogen Phytophthora fragariae indicates pathogenicity is determined by transcriptional variation in three key races.</title>
        <authorList>
            <person name="Adams T.M."/>
            <person name="Armitage A.D."/>
            <person name="Sobczyk M.K."/>
            <person name="Bates H.J."/>
            <person name="Dunwell J.M."/>
            <person name="Nellist C.F."/>
            <person name="Harrison R.J."/>
        </authorList>
    </citation>
    <scope>NUCLEOTIDE SEQUENCE [LARGE SCALE GENOMIC DNA]</scope>
    <source>
        <strain evidence="1 4">SCRP324</strain>
        <strain evidence="2 3">SCRP333</strain>
    </source>
</reference>
<accession>A0A6A3J2G2</accession>
<proteinExistence type="predicted"/>
<dbReference type="EMBL" id="QXFU01002448">
    <property type="protein sequence ID" value="KAE8985583.1"/>
    <property type="molecule type" value="Genomic_DNA"/>
</dbReference>
<dbReference type="OrthoDB" id="10263536at2759"/>
<evidence type="ECO:0000313" key="1">
    <source>
        <dbReference type="EMBL" id="KAE8985583.1"/>
    </source>
</evidence>
<organism evidence="1 4">
    <name type="scientific">Phytophthora rubi</name>
    <dbReference type="NCBI Taxonomy" id="129364"/>
    <lineage>
        <taxon>Eukaryota</taxon>
        <taxon>Sar</taxon>
        <taxon>Stramenopiles</taxon>
        <taxon>Oomycota</taxon>
        <taxon>Peronosporomycetes</taxon>
        <taxon>Peronosporales</taxon>
        <taxon>Peronosporaceae</taxon>
        <taxon>Phytophthora</taxon>
    </lineage>
</organism>
<evidence type="ECO:0000313" key="4">
    <source>
        <dbReference type="Proteomes" id="UP000435112"/>
    </source>
</evidence>
<dbReference type="AlphaFoldDB" id="A0A6A3J2G2"/>
<protein>
    <submittedName>
        <fullName evidence="1">Uncharacterized protein</fullName>
    </submittedName>
</protein>
<dbReference type="EMBL" id="QXFT01000471">
    <property type="protein sequence ID" value="KAE9343024.1"/>
    <property type="molecule type" value="Genomic_DNA"/>
</dbReference>